<dbReference type="InterPro" id="IPR005114">
    <property type="entry name" value="Helicase_assoc"/>
</dbReference>
<dbReference type="Gene3D" id="6.10.140.530">
    <property type="match status" value="1"/>
</dbReference>
<proteinExistence type="predicted"/>
<sequence>MSSSSNNSTSNISPSRRPPKRMDIKSTPSRQTSSSKKQPINEGNNYDNNYDGEENTIATSTSIDITTMPSTKGTPFKIARWRDLTTDQKWEYQFKHLIEYKEISGNLSMPRNYTIKYNDGKVVNIGKWLDNLKSAERSKHLDNNWLEQLKNIGVFSSKTDVRHGAGGPSTSNREIDPIVVESVADLGISTAVSFPQNMEQLIEHSIAETPITNRHWITDGKIKHTDCYPVKITTCIYGHTCRPGIESQRYAMKRSGNGTLNIEVLQDMINLLRDAGGTLENRLLRSMLKNVLPGHLALTDQYLRNFKNRLMRFVMDPSLMLNRKQEIERLIDGQEIAADEVSTFDEGVMGDNLRLLMMGQLAQ</sequence>
<feature type="compositionally biased region" description="Low complexity" evidence="1">
    <location>
        <begin position="41"/>
        <end position="54"/>
    </location>
</feature>
<gene>
    <name evidence="3" type="ORF">ACHAWU_006200</name>
</gene>
<evidence type="ECO:0000313" key="4">
    <source>
        <dbReference type="Proteomes" id="UP001530293"/>
    </source>
</evidence>
<feature type="region of interest" description="Disordered" evidence="1">
    <location>
        <begin position="1"/>
        <end position="54"/>
    </location>
</feature>
<dbReference type="EMBL" id="JALLBG020000126">
    <property type="protein sequence ID" value="KAL3763175.1"/>
    <property type="molecule type" value="Genomic_DNA"/>
</dbReference>
<accession>A0ABD3MGD1</accession>
<name>A0ABD3MGD1_9STRA</name>
<reference evidence="3 4" key="1">
    <citation type="submission" date="2024-10" db="EMBL/GenBank/DDBJ databases">
        <title>Updated reference genomes for cyclostephanoid diatoms.</title>
        <authorList>
            <person name="Roberts W.R."/>
            <person name="Alverson A.J."/>
        </authorList>
    </citation>
    <scope>NUCLEOTIDE SEQUENCE [LARGE SCALE GENOMIC DNA]</scope>
    <source>
        <strain evidence="3 4">AJA232-27</strain>
    </source>
</reference>
<protein>
    <recommendedName>
        <fullName evidence="2">Helicase-associated domain-containing protein</fullName>
    </recommendedName>
</protein>
<feature type="compositionally biased region" description="Polar residues" evidence="1">
    <location>
        <begin position="26"/>
        <end position="38"/>
    </location>
</feature>
<evidence type="ECO:0000259" key="2">
    <source>
        <dbReference type="Pfam" id="PF03457"/>
    </source>
</evidence>
<dbReference type="AlphaFoldDB" id="A0ABD3MGD1"/>
<organism evidence="3 4">
    <name type="scientific">Discostella pseudostelligera</name>
    <dbReference type="NCBI Taxonomy" id="259834"/>
    <lineage>
        <taxon>Eukaryota</taxon>
        <taxon>Sar</taxon>
        <taxon>Stramenopiles</taxon>
        <taxon>Ochrophyta</taxon>
        <taxon>Bacillariophyta</taxon>
        <taxon>Coscinodiscophyceae</taxon>
        <taxon>Thalassiosirophycidae</taxon>
        <taxon>Stephanodiscales</taxon>
        <taxon>Stephanodiscaceae</taxon>
        <taxon>Discostella</taxon>
    </lineage>
</organism>
<evidence type="ECO:0000313" key="3">
    <source>
        <dbReference type="EMBL" id="KAL3763175.1"/>
    </source>
</evidence>
<dbReference type="Proteomes" id="UP001530293">
    <property type="component" value="Unassembled WGS sequence"/>
</dbReference>
<keyword evidence="4" id="KW-1185">Reference proteome</keyword>
<feature type="compositionally biased region" description="Low complexity" evidence="1">
    <location>
        <begin position="1"/>
        <end position="15"/>
    </location>
</feature>
<comment type="caution">
    <text evidence="3">The sequence shown here is derived from an EMBL/GenBank/DDBJ whole genome shotgun (WGS) entry which is preliminary data.</text>
</comment>
<dbReference type="Pfam" id="PF03457">
    <property type="entry name" value="HA"/>
    <property type="match status" value="1"/>
</dbReference>
<feature type="domain" description="Helicase-associated" evidence="2">
    <location>
        <begin position="87"/>
        <end position="154"/>
    </location>
</feature>
<evidence type="ECO:0000256" key="1">
    <source>
        <dbReference type="SAM" id="MobiDB-lite"/>
    </source>
</evidence>